<dbReference type="Proteomes" id="UP001627154">
    <property type="component" value="Unassembled WGS sequence"/>
</dbReference>
<gene>
    <name evidence="1" type="ORF">TKK_015584</name>
</gene>
<proteinExistence type="predicted"/>
<sequence length="179" mass="21212">MNKNCRKLCKDKKTKKLSFCYKRRKGISMSMNSLIQCVPLCAWREWKVTHLKFQLRSRREAAYDAKKTTARRAWRYYTLLCIMLARAPRCRSIIDLIIVIHLSFASLLSRPETTRKKRRKYRVVAVGSSPLGLSARLCLSSRQNKPPTRRKKIRKYTESYCICVRNFNRSKIKRSLFDV</sequence>
<organism evidence="1 2">
    <name type="scientific">Trichogramma kaykai</name>
    <dbReference type="NCBI Taxonomy" id="54128"/>
    <lineage>
        <taxon>Eukaryota</taxon>
        <taxon>Metazoa</taxon>
        <taxon>Ecdysozoa</taxon>
        <taxon>Arthropoda</taxon>
        <taxon>Hexapoda</taxon>
        <taxon>Insecta</taxon>
        <taxon>Pterygota</taxon>
        <taxon>Neoptera</taxon>
        <taxon>Endopterygota</taxon>
        <taxon>Hymenoptera</taxon>
        <taxon>Apocrita</taxon>
        <taxon>Proctotrupomorpha</taxon>
        <taxon>Chalcidoidea</taxon>
        <taxon>Trichogrammatidae</taxon>
        <taxon>Trichogramma</taxon>
    </lineage>
</organism>
<dbReference type="AlphaFoldDB" id="A0ABD2W9G6"/>
<evidence type="ECO:0000313" key="1">
    <source>
        <dbReference type="EMBL" id="KAL3389344.1"/>
    </source>
</evidence>
<dbReference type="EMBL" id="JBJJXI010000123">
    <property type="protein sequence ID" value="KAL3389344.1"/>
    <property type="molecule type" value="Genomic_DNA"/>
</dbReference>
<accession>A0ABD2W9G6</accession>
<protein>
    <submittedName>
        <fullName evidence="1">Uncharacterized protein</fullName>
    </submittedName>
</protein>
<evidence type="ECO:0000313" key="2">
    <source>
        <dbReference type="Proteomes" id="UP001627154"/>
    </source>
</evidence>
<reference evidence="1 2" key="1">
    <citation type="journal article" date="2024" name="bioRxiv">
        <title>A reference genome for Trichogramma kaykai: A tiny desert-dwelling parasitoid wasp with competing sex-ratio distorters.</title>
        <authorList>
            <person name="Culotta J."/>
            <person name="Lindsey A.R."/>
        </authorList>
    </citation>
    <scope>NUCLEOTIDE SEQUENCE [LARGE SCALE GENOMIC DNA]</scope>
    <source>
        <strain evidence="1 2">KSX58</strain>
    </source>
</reference>
<name>A0ABD2W9G6_9HYME</name>
<keyword evidence="2" id="KW-1185">Reference proteome</keyword>
<comment type="caution">
    <text evidence="1">The sequence shown here is derived from an EMBL/GenBank/DDBJ whole genome shotgun (WGS) entry which is preliminary data.</text>
</comment>